<feature type="transmembrane region" description="Helical" evidence="7">
    <location>
        <begin position="7"/>
        <end position="28"/>
    </location>
</feature>
<dbReference type="GO" id="GO:0005886">
    <property type="term" value="C:plasma membrane"/>
    <property type="evidence" value="ECO:0007669"/>
    <property type="project" value="UniProtKB-SubCell"/>
</dbReference>
<comment type="subcellular location">
    <subcellularLocation>
        <location evidence="1">Cell membrane</location>
        <topology evidence="1">Multi-pass membrane protein</topology>
    </subcellularLocation>
</comment>
<evidence type="ECO:0000313" key="13">
    <source>
        <dbReference type="Proteomes" id="UP000283700"/>
    </source>
</evidence>
<gene>
    <name evidence="9" type="primary">cbiM</name>
    <name evidence="10" type="ORF">DW068_15005</name>
    <name evidence="9" type="ORF">DW972_12200</name>
    <name evidence="11" type="ORF">DWZ29_08830</name>
</gene>
<dbReference type="Pfam" id="PF13190">
    <property type="entry name" value="PDGLE"/>
    <property type="match status" value="1"/>
</dbReference>
<feature type="transmembrane region" description="Helical" evidence="7">
    <location>
        <begin position="72"/>
        <end position="98"/>
    </location>
</feature>
<dbReference type="AlphaFoldDB" id="A0A413PTZ0"/>
<feature type="transmembrane region" description="Helical" evidence="7">
    <location>
        <begin position="40"/>
        <end position="60"/>
    </location>
</feature>
<feature type="domain" description="PDGLE" evidence="8">
    <location>
        <begin position="234"/>
        <end position="322"/>
    </location>
</feature>
<keyword evidence="4 7" id="KW-0812">Transmembrane</keyword>
<dbReference type="EMBL" id="QSEP01000100">
    <property type="protein sequence ID" value="RGZ79804.1"/>
    <property type="molecule type" value="Genomic_DNA"/>
</dbReference>
<comment type="caution">
    <text evidence="9">The sequence shown here is derived from an EMBL/GenBank/DDBJ whole genome shotgun (WGS) entry which is preliminary data.</text>
</comment>
<dbReference type="Pfam" id="PF01891">
    <property type="entry name" value="CbiM"/>
    <property type="match status" value="1"/>
</dbReference>
<dbReference type="Proteomes" id="UP000286561">
    <property type="component" value="Unassembled WGS sequence"/>
</dbReference>
<dbReference type="InterPro" id="IPR025937">
    <property type="entry name" value="PDGLE_dom"/>
</dbReference>
<evidence type="ECO:0000313" key="12">
    <source>
        <dbReference type="Proteomes" id="UP000283497"/>
    </source>
</evidence>
<keyword evidence="2" id="KW-0813">Transport</keyword>
<evidence type="ECO:0000256" key="3">
    <source>
        <dbReference type="ARBA" id="ARBA00022475"/>
    </source>
</evidence>
<dbReference type="EMBL" id="QRNJ01000082">
    <property type="protein sequence ID" value="RHK34066.1"/>
    <property type="molecule type" value="Genomic_DNA"/>
</dbReference>
<evidence type="ECO:0000256" key="1">
    <source>
        <dbReference type="ARBA" id="ARBA00004651"/>
    </source>
</evidence>
<dbReference type="RefSeq" id="WP_118315190.1">
    <property type="nucleotide sequence ID" value="NZ_CAUDZB010000211.1"/>
</dbReference>
<feature type="transmembrane region" description="Helical" evidence="7">
    <location>
        <begin position="138"/>
        <end position="166"/>
    </location>
</feature>
<evidence type="ECO:0000256" key="7">
    <source>
        <dbReference type="SAM" id="Phobius"/>
    </source>
</evidence>
<dbReference type="NCBIfam" id="NF005598">
    <property type="entry name" value="PRK07331.1"/>
    <property type="match status" value="1"/>
</dbReference>
<keyword evidence="5 7" id="KW-1133">Transmembrane helix</keyword>
<evidence type="ECO:0000313" key="11">
    <source>
        <dbReference type="EMBL" id="RHN12753.1"/>
    </source>
</evidence>
<sequence>MHIPENYLSPSTCAVMTAAMLPVWTYSIKKVKAEIPKVKMPLLGIGAAFSFLGMMFNIPLPGGTTGHAVGGTLIAILTGSPSAGCIAVTIALLIQALLFGDGGILAFGANCFNMAFMLPFIGFALYKFIWKKTGKRKLGAAVGSYVGINVAAFCAAIEFGIQPILFTDAAGKALYCPYPLSISVPAMMIGHLTLFGIAEVVLTTAILTFVEKVSPETLEGAPKSGTLAGAFKPLYILIAVLVVFTPLGLLASGTAWGEWGVEEMSSLVSNGKVLGYTPVGMEKGFSLASLFPDYSMAGMPEWIGYILSAVVGVALIIIFFKLLSGGKKERIDFSKGQSE</sequence>
<proteinExistence type="predicted"/>
<evidence type="ECO:0000313" key="14">
    <source>
        <dbReference type="Proteomes" id="UP000286561"/>
    </source>
</evidence>
<feature type="transmembrane region" description="Helical" evidence="7">
    <location>
        <begin position="104"/>
        <end position="126"/>
    </location>
</feature>
<dbReference type="PANTHER" id="PTHR34229:SF1">
    <property type="entry name" value="METAL TRANSPORT PROTEIN HI_1621-RELATED"/>
    <property type="match status" value="1"/>
</dbReference>
<keyword evidence="3" id="KW-1003">Cell membrane</keyword>
<evidence type="ECO:0000313" key="10">
    <source>
        <dbReference type="EMBL" id="RHK34066.1"/>
    </source>
</evidence>
<dbReference type="Proteomes" id="UP000283700">
    <property type="component" value="Unassembled WGS sequence"/>
</dbReference>
<accession>A0A413PTZ0</accession>
<dbReference type="Gene3D" id="1.10.1760.20">
    <property type="match status" value="1"/>
</dbReference>
<protein>
    <submittedName>
        <fullName evidence="9">Cobalt transporter CbiM</fullName>
    </submittedName>
</protein>
<dbReference type="EMBL" id="QRQO01000022">
    <property type="protein sequence ID" value="RHN12753.1"/>
    <property type="molecule type" value="Genomic_DNA"/>
</dbReference>
<reference evidence="12 13" key="1">
    <citation type="submission" date="2018-08" db="EMBL/GenBank/DDBJ databases">
        <title>A genome reference for cultivated species of the human gut microbiota.</title>
        <authorList>
            <person name="Zou Y."/>
            <person name="Xue W."/>
            <person name="Luo G."/>
        </authorList>
    </citation>
    <scope>NUCLEOTIDE SEQUENCE [LARGE SCALE GENOMIC DNA]</scope>
    <source>
        <strain evidence="11 13">AF31-17AC</strain>
        <strain evidence="10 12">AF45-14BH</strain>
        <strain evidence="9 14">AM48-23BH</strain>
    </source>
</reference>
<organism evidence="9 14">
    <name type="scientific">Anaerobutyricum hallii</name>
    <dbReference type="NCBI Taxonomy" id="39488"/>
    <lineage>
        <taxon>Bacteria</taxon>
        <taxon>Bacillati</taxon>
        <taxon>Bacillota</taxon>
        <taxon>Clostridia</taxon>
        <taxon>Lachnospirales</taxon>
        <taxon>Lachnospiraceae</taxon>
        <taxon>Anaerobutyricum</taxon>
    </lineage>
</organism>
<evidence type="ECO:0000256" key="5">
    <source>
        <dbReference type="ARBA" id="ARBA00022989"/>
    </source>
</evidence>
<feature type="transmembrane region" description="Helical" evidence="7">
    <location>
        <begin position="302"/>
        <end position="323"/>
    </location>
</feature>
<evidence type="ECO:0000256" key="2">
    <source>
        <dbReference type="ARBA" id="ARBA00022448"/>
    </source>
</evidence>
<dbReference type="NCBIfam" id="NF008873">
    <property type="entry name" value="PRK11909.1"/>
    <property type="match status" value="1"/>
</dbReference>
<dbReference type="GO" id="GO:0000041">
    <property type="term" value="P:transition metal ion transport"/>
    <property type="evidence" value="ECO:0007669"/>
    <property type="project" value="InterPro"/>
</dbReference>
<feature type="transmembrane region" description="Helical" evidence="7">
    <location>
        <begin position="186"/>
        <end position="210"/>
    </location>
</feature>
<evidence type="ECO:0000256" key="6">
    <source>
        <dbReference type="ARBA" id="ARBA00023136"/>
    </source>
</evidence>
<evidence type="ECO:0000256" key="4">
    <source>
        <dbReference type="ARBA" id="ARBA00022692"/>
    </source>
</evidence>
<dbReference type="Proteomes" id="UP000283497">
    <property type="component" value="Unassembled WGS sequence"/>
</dbReference>
<evidence type="ECO:0000259" key="8">
    <source>
        <dbReference type="Pfam" id="PF13190"/>
    </source>
</evidence>
<dbReference type="InterPro" id="IPR002751">
    <property type="entry name" value="CbiM/NikMN"/>
</dbReference>
<feature type="transmembrane region" description="Helical" evidence="7">
    <location>
        <begin position="234"/>
        <end position="256"/>
    </location>
</feature>
<dbReference type="PANTHER" id="PTHR34229">
    <property type="entry name" value="METAL TRANSPORT PROTEIN HI_1621-RELATED"/>
    <property type="match status" value="1"/>
</dbReference>
<keyword evidence="6 7" id="KW-0472">Membrane</keyword>
<name>A0A413PTZ0_9FIRM</name>
<evidence type="ECO:0000313" key="9">
    <source>
        <dbReference type="EMBL" id="RGZ79804.1"/>
    </source>
</evidence>